<name>A0A1Q2HXZ3_9CORY</name>
<dbReference type="PANTHER" id="PTHR30055">
    <property type="entry name" value="HTH-TYPE TRANSCRIPTIONAL REGULATOR RUTR"/>
    <property type="match status" value="1"/>
</dbReference>
<proteinExistence type="predicted"/>
<dbReference type="PANTHER" id="PTHR30055:SF146">
    <property type="entry name" value="HTH-TYPE TRANSCRIPTIONAL DUAL REGULATOR CECR"/>
    <property type="match status" value="1"/>
</dbReference>
<dbReference type="PRINTS" id="PR00455">
    <property type="entry name" value="HTHTETR"/>
</dbReference>
<protein>
    <submittedName>
        <fullName evidence="4">HTH-type transcriptional regulator RutR</fullName>
    </submittedName>
</protein>
<sequence length="179" mass="19431">MARSTAQARRNEVVEAAIHLFAHSGYHGTKTSAIAEAVGVSQPYLFQLYPTKKAMFIAAWEAACDRIIATLTAAVENTPAEERLAVLATSYDDLVAEDRDLLTIQVHAWAAATSDDEIASATRNGVERLRDLAIEHLGVNRDQATQMIAVMAFYNINASINLDNAEECSVAHLLGDAMK</sequence>
<feature type="domain" description="HTH tetR-type" evidence="3">
    <location>
        <begin position="7"/>
        <end position="67"/>
    </location>
</feature>
<dbReference type="InterPro" id="IPR050109">
    <property type="entry name" value="HTH-type_TetR-like_transc_reg"/>
</dbReference>
<dbReference type="Gene3D" id="1.10.357.10">
    <property type="entry name" value="Tetracycline Repressor, domain 2"/>
    <property type="match status" value="1"/>
</dbReference>
<organism evidence="4 5">
    <name type="scientific">Corynebacterium glaucum</name>
    <dbReference type="NCBI Taxonomy" id="187491"/>
    <lineage>
        <taxon>Bacteria</taxon>
        <taxon>Bacillati</taxon>
        <taxon>Actinomycetota</taxon>
        <taxon>Actinomycetes</taxon>
        <taxon>Mycobacteriales</taxon>
        <taxon>Corynebacteriaceae</taxon>
        <taxon>Corynebacterium</taxon>
    </lineage>
</organism>
<dbReference type="OrthoDB" id="1669699at2"/>
<evidence type="ECO:0000313" key="5">
    <source>
        <dbReference type="Proteomes" id="UP000217209"/>
    </source>
</evidence>
<dbReference type="PROSITE" id="PS50977">
    <property type="entry name" value="HTH_TETR_2"/>
    <property type="match status" value="1"/>
</dbReference>
<evidence type="ECO:0000313" key="4">
    <source>
        <dbReference type="EMBL" id="AQQ15699.1"/>
    </source>
</evidence>
<dbReference type="SUPFAM" id="SSF46689">
    <property type="entry name" value="Homeodomain-like"/>
    <property type="match status" value="1"/>
</dbReference>
<dbReference type="GO" id="GO:0003700">
    <property type="term" value="F:DNA-binding transcription factor activity"/>
    <property type="evidence" value="ECO:0007669"/>
    <property type="project" value="TreeGrafter"/>
</dbReference>
<evidence type="ECO:0000256" key="2">
    <source>
        <dbReference type="PROSITE-ProRule" id="PRU00335"/>
    </source>
</evidence>
<reference evidence="4 5" key="1">
    <citation type="submission" date="2016-12" db="EMBL/GenBank/DDBJ databases">
        <authorList>
            <person name="Song W.-J."/>
            <person name="Kurnit D.M."/>
        </authorList>
    </citation>
    <scope>NUCLEOTIDE SEQUENCE [LARGE SCALE GENOMIC DNA]</scope>
    <source>
        <strain evidence="4 5">DSM 30827</strain>
    </source>
</reference>
<dbReference type="InterPro" id="IPR009057">
    <property type="entry name" value="Homeodomain-like_sf"/>
</dbReference>
<accession>A0A1Q2HXZ3</accession>
<gene>
    <name evidence="4" type="primary">rutR</name>
    <name evidence="4" type="ORF">CGLAU_08720</name>
</gene>
<feature type="DNA-binding region" description="H-T-H motif" evidence="2">
    <location>
        <begin position="30"/>
        <end position="49"/>
    </location>
</feature>
<evidence type="ECO:0000259" key="3">
    <source>
        <dbReference type="PROSITE" id="PS50977"/>
    </source>
</evidence>
<dbReference type="AlphaFoldDB" id="A0A1Q2HXZ3"/>
<dbReference type="Pfam" id="PF00440">
    <property type="entry name" value="TetR_N"/>
    <property type="match status" value="1"/>
</dbReference>
<dbReference type="InterPro" id="IPR001647">
    <property type="entry name" value="HTH_TetR"/>
</dbReference>
<evidence type="ECO:0000256" key="1">
    <source>
        <dbReference type="ARBA" id="ARBA00023125"/>
    </source>
</evidence>
<dbReference type="KEGG" id="cgv:CGLAU_08720"/>
<dbReference type="GO" id="GO:0000976">
    <property type="term" value="F:transcription cis-regulatory region binding"/>
    <property type="evidence" value="ECO:0007669"/>
    <property type="project" value="TreeGrafter"/>
</dbReference>
<keyword evidence="1 2" id="KW-0238">DNA-binding</keyword>
<dbReference type="EMBL" id="CP019688">
    <property type="protein sequence ID" value="AQQ15699.1"/>
    <property type="molecule type" value="Genomic_DNA"/>
</dbReference>
<keyword evidence="5" id="KW-1185">Reference proteome</keyword>
<dbReference type="RefSeq" id="WP_095660352.1">
    <property type="nucleotide sequence ID" value="NZ_BAAAKB010000012.1"/>
</dbReference>
<dbReference type="Proteomes" id="UP000217209">
    <property type="component" value="Chromosome"/>
</dbReference>